<evidence type="ECO:0000313" key="2">
    <source>
        <dbReference type="Proteomes" id="UP000633619"/>
    </source>
</evidence>
<dbReference type="AlphaFoldDB" id="A0A8I1A6U9"/>
<gene>
    <name evidence="1" type="ORF">I8U20_09275</name>
</gene>
<dbReference type="Proteomes" id="UP000633619">
    <property type="component" value="Unassembled WGS sequence"/>
</dbReference>
<proteinExistence type="predicted"/>
<sequence length="91" mass="11099">MYRFYMLKRDGAKVRECAIARDRAEAAKVMSEYFVDGNKIEKEELEEVEIIEVETDRGTITWEQYQERFDEALYWGYYDPEAERWNRIIQD</sequence>
<protein>
    <submittedName>
        <fullName evidence="1">Uncharacterized protein</fullName>
    </submittedName>
</protein>
<keyword evidence="2" id="KW-1185">Reference proteome</keyword>
<comment type="caution">
    <text evidence="1">The sequence shown here is derived from an EMBL/GenBank/DDBJ whole genome shotgun (WGS) entry which is preliminary data.</text>
</comment>
<name>A0A8I1A6U9_THEIN</name>
<organism evidence="1 2">
    <name type="scientific">Thermoactinomyces intermedius</name>
    <dbReference type="NCBI Taxonomy" id="2024"/>
    <lineage>
        <taxon>Bacteria</taxon>
        <taxon>Bacillati</taxon>
        <taxon>Bacillota</taxon>
        <taxon>Bacilli</taxon>
        <taxon>Bacillales</taxon>
        <taxon>Thermoactinomycetaceae</taxon>
        <taxon>Thermoactinomyces</taxon>
    </lineage>
</organism>
<dbReference type="RefSeq" id="WP_181732169.1">
    <property type="nucleotide sequence ID" value="NZ_JACEIR010000005.1"/>
</dbReference>
<reference evidence="1 2" key="1">
    <citation type="submission" date="2020-12" db="EMBL/GenBank/DDBJ databases">
        <title>WGS of Thermoactinomyces spp.</title>
        <authorList>
            <person name="Cheng K."/>
        </authorList>
    </citation>
    <scope>NUCLEOTIDE SEQUENCE [LARGE SCALE GENOMIC DNA]</scope>
    <source>
        <strain evidence="2">CICC 10671\DSM 43846</strain>
    </source>
</reference>
<accession>A0A8I1A6U9</accession>
<dbReference type="EMBL" id="JAECVW010000004">
    <property type="protein sequence ID" value="MBH8595523.1"/>
    <property type="molecule type" value="Genomic_DNA"/>
</dbReference>
<evidence type="ECO:0000313" key="1">
    <source>
        <dbReference type="EMBL" id="MBH8595523.1"/>
    </source>
</evidence>